<dbReference type="PROSITE" id="PS51375">
    <property type="entry name" value="PPR"/>
    <property type="match status" value="1"/>
</dbReference>
<protein>
    <recommendedName>
        <fullName evidence="6">Pentacotripeptide-repeat region of PRORP domain-containing protein</fullName>
    </recommendedName>
</protein>
<evidence type="ECO:0008006" key="6">
    <source>
        <dbReference type="Google" id="ProtNLM"/>
    </source>
</evidence>
<keyword evidence="1" id="KW-0677">Repeat</keyword>
<dbReference type="PANTHER" id="PTHR47933:SF14">
    <property type="entry name" value="PENTATRICOPEPTIDE REPEAT (PPR) SUPERFAMILY PROTEIN"/>
    <property type="match status" value="1"/>
</dbReference>
<evidence type="ECO:0000256" key="4">
    <source>
        <dbReference type="SAM" id="MobiDB-lite"/>
    </source>
</evidence>
<dbReference type="AlphaFoldDB" id="A0A2S3GSK2"/>
<evidence type="ECO:0000256" key="1">
    <source>
        <dbReference type="ARBA" id="ARBA00022737"/>
    </source>
</evidence>
<gene>
    <name evidence="5" type="ORF">PAHAL_1G368700</name>
</gene>
<dbReference type="EMBL" id="CM008046">
    <property type="protein sequence ID" value="PAN07866.1"/>
    <property type="molecule type" value="Genomic_DNA"/>
</dbReference>
<evidence type="ECO:0000313" key="5">
    <source>
        <dbReference type="EMBL" id="PAN07866.1"/>
    </source>
</evidence>
<reference evidence="5" key="1">
    <citation type="submission" date="2018-04" db="EMBL/GenBank/DDBJ databases">
        <title>WGS assembly of Panicum hallii.</title>
        <authorList>
            <person name="Lovell J."/>
            <person name="Jenkins J."/>
            <person name="Lowry D."/>
            <person name="Mamidi S."/>
            <person name="Sreedasyam A."/>
            <person name="Weng X."/>
            <person name="Barry K."/>
            <person name="Bonette J."/>
            <person name="Campitelli B."/>
            <person name="Daum C."/>
            <person name="Gordon S."/>
            <person name="Gould B."/>
            <person name="Lipzen A."/>
            <person name="Macqueen A."/>
            <person name="Palacio-Mejia J."/>
            <person name="Plott C."/>
            <person name="Shakirov E."/>
            <person name="Shu S."/>
            <person name="Yoshinaga Y."/>
            <person name="Zane M."/>
            <person name="Rokhsar D."/>
            <person name="Grimwood J."/>
            <person name="Schmutz J."/>
            <person name="Juenger T."/>
        </authorList>
    </citation>
    <scope>NUCLEOTIDE SEQUENCE [LARGE SCALE GENOMIC DNA]</scope>
    <source>
        <strain evidence="5">FIL2</strain>
    </source>
</reference>
<accession>A0A2S3GSK2</accession>
<feature type="repeat" description="PPR" evidence="3">
    <location>
        <begin position="355"/>
        <end position="389"/>
    </location>
</feature>
<dbReference type="NCBIfam" id="TIGR00756">
    <property type="entry name" value="PPR"/>
    <property type="match status" value="2"/>
</dbReference>
<dbReference type="InterPro" id="IPR051240">
    <property type="entry name" value="Mito_RNA-Proc/Resp"/>
</dbReference>
<organism evidence="5">
    <name type="scientific">Panicum hallii</name>
    <dbReference type="NCBI Taxonomy" id="206008"/>
    <lineage>
        <taxon>Eukaryota</taxon>
        <taxon>Viridiplantae</taxon>
        <taxon>Streptophyta</taxon>
        <taxon>Embryophyta</taxon>
        <taxon>Tracheophyta</taxon>
        <taxon>Spermatophyta</taxon>
        <taxon>Magnoliopsida</taxon>
        <taxon>Liliopsida</taxon>
        <taxon>Poales</taxon>
        <taxon>Poaceae</taxon>
        <taxon>PACMAD clade</taxon>
        <taxon>Panicoideae</taxon>
        <taxon>Panicodae</taxon>
        <taxon>Paniceae</taxon>
        <taxon>Panicinae</taxon>
        <taxon>Panicum</taxon>
        <taxon>Panicum sect. Panicum</taxon>
    </lineage>
</organism>
<dbReference type="Gene3D" id="1.25.40.10">
    <property type="entry name" value="Tetratricopeptide repeat domain"/>
    <property type="match status" value="2"/>
</dbReference>
<dbReference type="InterPro" id="IPR002885">
    <property type="entry name" value="PPR_rpt"/>
</dbReference>
<name>A0A2S3GSK2_9POAL</name>
<sequence>MSDHRAKRPADAAASPAAKRGRDPSAPAFPTYNEAPDLPAKIRILCEALAKVDSALDVDAALDHEDISVTTHDVEQVLRFSYAHPRAAVAFFRWAGHRHLGHEHSPYSWNLVVDILGKNRLFEPMWETVSSMHSQRLLSLATFASVFSSLAASPGGNPLKAFVDMSRYGMTRDTPALNSLLSALCRANRLDDARAAIIVARAEAGTRPDADSYAILLEGCEAAADPRVAREVFDEMVRAVGFDPDNVPAYDSFLTTLVSSDPSTALPEAMKYLAFLTERRCSPGEKFFRAALAAHLEARKLHGAIVLWNEFVGHRGLVPDMEMYNTMIMLQGSLGHAEVIVEYLDDMAFNGVFPDSGTYNLVLKFLLKGRKLREAAAIFSEMVKNELWPNEENCSLALRMFLDTHDWEMGIKVWNCMVENGLPPLEESGNMLVSKLRDDRLPEACKYAEDMIDRGIKLSSSTLSKLKLSLQKIKKDCIIQSLKHFGIERHYSSPVRPRATSSVVGIGCNPLQHRLSLG</sequence>
<dbReference type="InterPro" id="IPR011990">
    <property type="entry name" value="TPR-like_helical_dom_sf"/>
</dbReference>
<dbReference type="GO" id="GO:0003729">
    <property type="term" value="F:mRNA binding"/>
    <property type="evidence" value="ECO:0007669"/>
    <property type="project" value="TreeGrafter"/>
</dbReference>
<dbReference type="Proteomes" id="UP000243499">
    <property type="component" value="Chromosome 1"/>
</dbReference>
<feature type="region of interest" description="Disordered" evidence="4">
    <location>
        <begin position="1"/>
        <end position="32"/>
    </location>
</feature>
<dbReference type="PANTHER" id="PTHR47933">
    <property type="entry name" value="PENTATRICOPEPTIDE REPEAT-CONTAINING PROTEIN 1, MITOCHONDRIAL"/>
    <property type="match status" value="1"/>
</dbReference>
<evidence type="ECO:0000256" key="3">
    <source>
        <dbReference type="PROSITE-ProRule" id="PRU00708"/>
    </source>
</evidence>
<feature type="compositionally biased region" description="Basic and acidic residues" evidence="4">
    <location>
        <begin position="1"/>
        <end position="10"/>
    </location>
</feature>
<evidence type="ECO:0000256" key="2">
    <source>
        <dbReference type="ARBA" id="ARBA00022946"/>
    </source>
</evidence>
<keyword evidence="2" id="KW-0809">Transit peptide</keyword>
<dbReference type="Pfam" id="PF01535">
    <property type="entry name" value="PPR"/>
    <property type="match status" value="2"/>
</dbReference>
<dbReference type="Gramene" id="PAN07866">
    <property type="protein sequence ID" value="PAN07866"/>
    <property type="gene ID" value="PAHAL_1G368700"/>
</dbReference>
<proteinExistence type="predicted"/>